<reference evidence="2 3" key="1">
    <citation type="submission" date="2019-12" db="EMBL/GenBank/DDBJ databases">
        <title>Genomic-based taxomic classification of the family Erythrobacteraceae.</title>
        <authorList>
            <person name="Xu L."/>
        </authorList>
    </citation>
    <scope>NUCLEOTIDE SEQUENCE [LARGE SCALE GENOMIC DNA]</scope>
    <source>
        <strain evidence="2 3">RC4-10-4</strain>
    </source>
</reference>
<dbReference type="AlphaFoldDB" id="A0A845A3F3"/>
<evidence type="ECO:0000313" key="3">
    <source>
        <dbReference type="Proteomes" id="UP000460626"/>
    </source>
</evidence>
<protein>
    <submittedName>
        <fullName evidence="2">Uncharacterized protein</fullName>
    </submittedName>
</protein>
<proteinExistence type="predicted"/>
<evidence type="ECO:0000313" key="2">
    <source>
        <dbReference type="EMBL" id="MXO93457.1"/>
    </source>
</evidence>
<keyword evidence="3" id="KW-1185">Reference proteome</keyword>
<accession>A0A845A3F3</accession>
<dbReference type="Proteomes" id="UP000460626">
    <property type="component" value="Unassembled WGS sequence"/>
</dbReference>
<organism evidence="2 3">
    <name type="scientific">Aurantiacibacter arachoides</name>
    <dbReference type="NCBI Taxonomy" id="1850444"/>
    <lineage>
        <taxon>Bacteria</taxon>
        <taxon>Pseudomonadati</taxon>
        <taxon>Pseudomonadota</taxon>
        <taxon>Alphaproteobacteria</taxon>
        <taxon>Sphingomonadales</taxon>
        <taxon>Erythrobacteraceae</taxon>
        <taxon>Aurantiacibacter</taxon>
    </lineage>
</organism>
<keyword evidence="1" id="KW-0812">Transmembrane</keyword>
<sequence>MNAPQVRIEVVPRGESAGPPTSMLLTTAGILALGTILITTLVAALLHRLAKRISPTLRALLAGMLPVLLMVSIMFVNGSRAVGFEAAVRMMMNLEPRGYAFYAAMLLLGLLTARQMTRWLARRAARSVAEPARVFD</sequence>
<feature type="transmembrane region" description="Helical" evidence="1">
    <location>
        <begin position="23"/>
        <end position="47"/>
    </location>
</feature>
<evidence type="ECO:0000256" key="1">
    <source>
        <dbReference type="SAM" id="Phobius"/>
    </source>
</evidence>
<keyword evidence="1" id="KW-0472">Membrane</keyword>
<feature type="transmembrane region" description="Helical" evidence="1">
    <location>
        <begin position="99"/>
        <end position="117"/>
    </location>
</feature>
<feature type="transmembrane region" description="Helical" evidence="1">
    <location>
        <begin position="59"/>
        <end position="79"/>
    </location>
</feature>
<name>A0A845A3F3_9SPHN</name>
<gene>
    <name evidence="2" type="ORF">GRI62_07535</name>
</gene>
<keyword evidence="1" id="KW-1133">Transmembrane helix</keyword>
<dbReference type="EMBL" id="WTYH01000001">
    <property type="protein sequence ID" value="MXO93457.1"/>
    <property type="molecule type" value="Genomic_DNA"/>
</dbReference>
<dbReference type="RefSeq" id="WP_131452729.1">
    <property type="nucleotide sequence ID" value="NZ_BMJK01000001.1"/>
</dbReference>
<comment type="caution">
    <text evidence="2">The sequence shown here is derived from an EMBL/GenBank/DDBJ whole genome shotgun (WGS) entry which is preliminary data.</text>
</comment>